<feature type="compositionally biased region" description="Polar residues" evidence="1">
    <location>
        <begin position="459"/>
        <end position="469"/>
    </location>
</feature>
<dbReference type="OrthoDB" id="3041413at2759"/>
<accession>A0A8S0XL69</accession>
<evidence type="ECO:0000313" key="3">
    <source>
        <dbReference type="Proteomes" id="UP000467700"/>
    </source>
</evidence>
<feature type="region of interest" description="Disordered" evidence="1">
    <location>
        <begin position="25"/>
        <end position="111"/>
    </location>
</feature>
<feature type="compositionally biased region" description="Polar residues" evidence="1">
    <location>
        <begin position="41"/>
        <end position="60"/>
    </location>
</feature>
<evidence type="ECO:0000256" key="1">
    <source>
        <dbReference type="SAM" id="MobiDB-lite"/>
    </source>
</evidence>
<name>A0A8S0XL69_CYCAE</name>
<dbReference type="Proteomes" id="UP000467700">
    <property type="component" value="Unassembled WGS sequence"/>
</dbReference>
<feature type="compositionally biased region" description="Basic and acidic residues" evidence="1">
    <location>
        <begin position="79"/>
        <end position="95"/>
    </location>
</feature>
<protein>
    <submittedName>
        <fullName evidence="2">Uncharacterized protein</fullName>
    </submittedName>
</protein>
<gene>
    <name evidence="2" type="ORF">AAE3_LOCUS7626</name>
</gene>
<dbReference type="EMBL" id="CACVBS010000048">
    <property type="protein sequence ID" value="CAA7265353.1"/>
    <property type="molecule type" value="Genomic_DNA"/>
</dbReference>
<reference evidence="2 3" key="1">
    <citation type="submission" date="2020-01" db="EMBL/GenBank/DDBJ databases">
        <authorList>
            <person name="Gupta K D."/>
        </authorList>
    </citation>
    <scope>NUCLEOTIDE SEQUENCE [LARGE SCALE GENOMIC DNA]</scope>
</reference>
<keyword evidence="3" id="KW-1185">Reference proteome</keyword>
<feature type="region of interest" description="Disordered" evidence="1">
    <location>
        <begin position="453"/>
        <end position="475"/>
    </location>
</feature>
<dbReference type="AlphaFoldDB" id="A0A8S0XL69"/>
<sequence>MAERLAKFSGFPVIVRPLEDYPLQLRNPRYEGYSTRDNTRNRSNANAVPSGSTQRVSSAGSDAPCDGGVHVQGDNGSAAERRPEGNRDPHEEDPGRPLARPPPLTAQDAAPTEIVHKTDVTLRFLKISQDHGNFIQVITAAKKPRRPPFGIERVSEPFIHAHVHLEFRSDEDTMVDNAYGSVGFLAKRPWCLETGYLDKDPGQARPEESLNSLPSLETSEIWGVDRLRMNCDWANETSGYCGLNTRITQRETNKLLASRIQVNYGLSVEVDTLDRTVSMLEIVIPNDGSVQQIPDVLFIYRHQMHCWVKSDSRPGIKGIMVFATHIVPDMFTKKPLKISQRCEVDLLNPNSRQTNGSKSSTASMWRTAKDFTLRVAKIPGVKQGLSLCRRIFPSRNWKTKNEQAKVLPIYARRPIGWDHTRERWCYPLWPKLDSKPQDLPPGSKARWFLKWGDEDGADCTSSETSSTAGGYSWRR</sequence>
<organism evidence="2 3">
    <name type="scientific">Cyclocybe aegerita</name>
    <name type="common">Black poplar mushroom</name>
    <name type="synonym">Agrocybe aegerita</name>
    <dbReference type="NCBI Taxonomy" id="1973307"/>
    <lineage>
        <taxon>Eukaryota</taxon>
        <taxon>Fungi</taxon>
        <taxon>Dikarya</taxon>
        <taxon>Basidiomycota</taxon>
        <taxon>Agaricomycotina</taxon>
        <taxon>Agaricomycetes</taxon>
        <taxon>Agaricomycetidae</taxon>
        <taxon>Agaricales</taxon>
        <taxon>Agaricineae</taxon>
        <taxon>Bolbitiaceae</taxon>
        <taxon>Cyclocybe</taxon>
    </lineage>
</organism>
<comment type="caution">
    <text evidence="2">The sequence shown here is derived from an EMBL/GenBank/DDBJ whole genome shotgun (WGS) entry which is preliminary data.</text>
</comment>
<proteinExistence type="predicted"/>
<evidence type="ECO:0000313" key="2">
    <source>
        <dbReference type="EMBL" id="CAA7265353.1"/>
    </source>
</evidence>